<dbReference type="Proteomes" id="UP001163223">
    <property type="component" value="Chromosome"/>
</dbReference>
<name>A0ACD4NX14_9HYPH</name>
<gene>
    <name evidence="1" type="ORF">OXU80_12880</name>
</gene>
<reference evidence="1" key="1">
    <citation type="submission" date="2022-11" db="EMBL/GenBank/DDBJ databases">
        <title>beta-Carotene-producing bacterium, Jeongeuplla avenae sp. nov., alleviates the salt stress of Arabidopsis seedlings.</title>
        <authorList>
            <person name="Jiang L."/>
            <person name="Lee J."/>
        </authorList>
    </citation>
    <scope>NUCLEOTIDE SEQUENCE</scope>
    <source>
        <strain evidence="1">DY_R2A_6</strain>
    </source>
</reference>
<accession>A0ACD4NX14</accession>
<evidence type="ECO:0000313" key="1">
    <source>
        <dbReference type="EMBL" id="WAJ31039.1"/>
    </source>
</evidence>
<proteinExistence type="predicted"/>
<evidence type="ECO:0000313" key="2">
    <source>
        <dbReference type="Proteomes" id="UP001163223"/>
    </source>
</evidence>
<organism evidence="1 2">
    <name type="scientific">Antarcticirhabdus aurantiaca</name>
    <dbReference type="NCBI Taxonomy" id="2606717"/>
    <lineage>
        <taxon>Bacteria</taxon>
        <taxon>Pseudomonadati</taxon>
        <taxon>Pseudomonadota</taxon>
        <taxon>Alphaproteobacteria</taxon>
        <taxon>Hyphomicrobiales</taxon>
        <taxon>Aurantimonadaceae</taxon>
        <taxon>Antarcticirhabdus</taxon>
    </lineage>
</organism>
<protein>
    <submittedName>
        <fullName evidence="1">Peptidoglycan DD-metalloendopeptidase family protein</fullName>
    </submittedName>
</protein>
<keyword evidence="2" id="KW-1185">Reference proteome</keyword>
<sequence>MHPHHATRTFGRQTEPHTIIIARGAKVRHFTVRPWALGAVLGIGTLLSTALIGSAGYLFLNDDLMAVAVSRQESLAQVYEARIAALRSQLDHATSRQMITRKMVESKVDTLLDQQEELAERYERLAPMFEKARSTGLIDEDSRGTANAPQRTGDASDALGPASSALAFLPERSSVASRFDLVDRGSAQPEKAPAIAAPERISGLRDTASVTNLVAEIEDAVRSARSEQQTRAEKLAENARRRSDAIADTLRTAGFDVLDKETEAATGGPFVPVPDDFETTVARLDDALTTLERVSNKAAELPLAAPTREGVRSSGFGVRRDPFLGKSALHAGVDFAAPVGSPIRATAPGKVVEAGVSGGYGKMVEVDHGNGLTTRYAHMSSIAVSVGDWIEAGDTVGAVGSTGRSTGPHLHYEIRRDGSALNPDRFLSAGRAIGRLG</sequence>
<dbReference type="EMBL" id="CP113520">
    <property type="protein sequence ID" value="WAJ31039.1"/>
    <property type="molecule type" value="Genomic_DNA"/>
</dbReference>